<evidence type="ECO:0000256" key="1">
    <source>
        <dbReference type="ARBA" id="ARBA00022741"/>
    </source>
</evidence>
<dbReference type="InterPro" id="IPR025501">
    <property type="entry name" value="MinD_FleN"/>
</dbReference>
<dbReference type="GO" id="GO:0009898">
    <property type="term" value="C:cytoplasmic side of plasma membrane"/>
    <property type="evidence" value="ECO:0007669"/>
    <property type="project" value="TreeGrafter"/>
</dbReference>
<accession>A0A0D0HR63</accession>
<evidence type="ECO:0000313" key="4">
    <source>
        <dbReference type="Proteomes" id="UP000032047"/>
    </source>
</evidence>
<dbReference type="GO" id="GO:0005524">
    <property type="term" value="F:ATP binding"/>
    <property type="evidence" value="ECO:0007669"/>
    <property type="project" value="UniProtKB-KW"/>
</dbReference>
<evidence type="ECO:0000313" key="3">
    <source>
        <dbReference type="EMBL" id="KIP22564.1"/>
    </source>
</evidence>
<dbReference type="PIRSF" id="PIRSF003092">
    <property type="entry name" value="MinD"/>
    <property type="match status" value="1"/>
</dbReference>
<dbReference type="Proteomes" id="UP000032047">
    <property type="component" value="Unassembled WGS sequence"/>
</dbReference>
<dbReference type="Gene3D" id="3.40.50.300">
    <property type="entry name" value="P-loop containing nucleotide triphosphate hydrolases"/>
    <property type="match status" value="1"/>
</dbReference>
<dbReference type="RefSeq" id="WP_021094196.1">
    <property type="nucleotide sequence ID" value="NZ_ANOC01000009.1"/>
</dbReference>
<dbReference type="InterPro" id="IPR050625">
    <property type="entry name" value="ParA/MinD_ATPase"/>
</dbReference>
<proteinExistence type="predicted"/>
<dbReference type="EMBL" id="JXTG01000001">
    <property type="protein sequence ID" value="KIP22564.1"/>
    <property type="molecule type" value="Genomic_DNA"/>
</dbReference>
<dbReference type="Pfam" id="PF10609">
    <property type="entry name" value="ParA"/>
    <property type="match status" value="1"/>
</dbReference>
<evidence type="ECO:0008006" key="5">
    <source>
        <dbReference type="Google" id="ProtNLM"/>
    </source>
</evidence>
<dbReference type="PATRIC" id="fig|265546.4.peg.251"/>
<dbReference type="GO" id="GO:0051782">
    <property type="term" value="P:negative regulation of cell division"/>
    <property type="evidence" value="ECO:0007669"/>
    <property type="project" value="TreeGrafter"/>
</dbReference>
<organism evidence="3 4">
    <name type="scientific">Anoxybacillus ayderensis</name>
    <dbReference type="NCBI Taxonomy" id="265546"/>
    <lineage>
        <taxon>Bacteria</taxon>
        <taxon>Bacillati</taxon>
        <taxon>Bacillota</taxon>
        <taxon>Bacilli</taxon>
        <taxon>Bacillales</taxon>
        <taxon>Anoxybacillaceae</taxon>
        <taxon>Anoxybacillus</taxon>
    </lineage>
</organism>
<keyword evidence="1" id="KW-0547">Nucleotide-binding</keyword>
<keyword evidence="4" id="KW-1185">Reference proteome</keyword>
<dbReference type="PANTHER" id="PTHR43384">
    <property type="entry name" value="SEPTUM SITE-DETERMINING PROTEIN MIND HOMOLOG, CHLOROPLASTIC-RELATED"/>
    <property type="match status" value="1"/>
</dbReference>
<dbReference type="PANTHER" id="PTHR43384:SF4">
    <property type="entry name" value="CELLULOSE BIOSYNTHESIS PROTEIN BCSQ-RELATED"/>
    <property type="match status" value="1"/>
</dbReference>
<comment type="caution">
    <text evidence="3">The sequence shown here is derived from an EMBL/GenBank/DDBJ whole genome shotgun (WGS) entry which is preliminary data.</text>
</comment>
<dbReference type="SUPFAM" id="SSF52540">
    <property type="entry name" value="P-loop containing nucleoside triphosphate hydrolases"/>
    <property type="match status" value="1"/>
</dbReference>
<dbReference type="CDD" id="cd02038">
    <property type="entry name" value="FlhG-like"/>
    <property type="match status" value="1"/>
</dbReference>
<gene>
    <name evidence="3" type="ORF">JV16_00244</name>
</gene>
<protein>
    <recommendedName>
        <fullName evidence="5">Cobyrinic acid a,c-diamide synthase</fullName>
    </recommendedName>
</protein>
<dbReference type="InterPro" id="IPR027417">
    <property type="entry name" value="P-loop_NTPase"/>
</dbReference>
<dbReference type="GO" id="GO:0005829">
    <property type="term" value="C:cytosol"/>
    <property type="evidence" value="ECO:0007669"/>
    <property type="project" value="TreeGrafter"/>
</dbReference>
<dbReference type="InterPro" id="IPR033756">
    <property type="entry name" value="YlxH/NBP35"/>
</dbReference>
<sequence length="289" mass="32797">MMRDQAESLRLRVKKMQHGSETKAIAVLSGKGGVGKSNVSLNFSLALRQRGKHVLLFDMDIGMGNIDILLGQTSSHTIIDIFRPNVTIHDIIKTGPNELAFIAGGTGFTEIFHMDEQQVEYFIEQLQHVSVQYDYIIFDMGAGMSEDRLQLLKAVDDIFIVTTPEPTALTDAYATMKYIHLADPHLPIYVLVNRVRSDKEGIETLQRLKQVAKRFLGKELHALGYVPEDRTVSTAVIRQTPFLLFDPSAKASKAVVQMTDRYLADEEHEGKEKRPFHFFAKLRQYFLER</sequence>
<name>A0A0D0HR63_9BACL</name>
<dbReference type="AlphaFoldDB" id="A0A0D0HR63"/>
<reference evidence="3 4" key="1">
    <citation type="submission" date="2015-01" db="EMBL/GenBank/DDBJ databases">
        <title>Genome sequence of Anoxybacillus ayderensis strain AB04.</title>
        <authorList>
            <person name="Belduz A.O."/>
            <person name="Canakci S."/>
            <person name="Chan K.-G."/>
            <person name="Kahar U.M."/>
            <person name="Yaakob A.S."/>
            <person name="Chan C.S."/>
            <person name="Goh K.M."/>
        </authorList>
    </citation>
    <scope>NUCLEOTIDE SEQUENCE [LARGE SCALE GENOMIC DNA]</scope>
    <source>
        <strain evidence="3 4">AB04</strain>
    </source>
</reference>
<keyword evidence="2" id="KW-0067">ATP-binding</keyword>
<dbReference type="GO" id="GO:0016887">
    <property type="term" value="F:ATP hydrolysis activity"/>
    <property type="evidence" value="ECO:0007669"/>
    <property type="project" value="TreeGrafter"/>
</dbReference>
<dbReference type="InterPro" id="IPR033875">
    <property type="entry name" value="FlhG"/>
</dbReference>
<evidence type="ECO:0000256" key="2">
    <source>
        <dbReference type="ARBA" id="ARBA00022840"/>
    </source>
</evidence>